<proteinExistence type="predicted"/>
<protein>
    <submittedName>
        <fullName evidence="2">Uncharacterized protein</fullName>
    </submittedName>
</protein>
<name>E3M893_CAERE</name>
<organism evidence="3">
    <name type="scientific">Caenorhabditis remanei</name>
    <name type="common">Caenorhabditis vulgaris</name>
    <dbReference type="NCBI Taxonomy" id="31234"/>
    <lineage>
        <taxon>Eukaryota</taxon>
        <taxon>Metazoa</taxon>
        <taxon>Ecdysozoa</taxon>
        <taxon>Nematoda</taxon>
        <taxon>Chromadorea</taxon>
        <taxon>Rhabditida</taxon>
        <taxon>Rhabditina</taxon>
        <taxon>Rhabditomorpha</taxon>
        <taxon>Rhabditoidea</taxon>
        <taxon>Rhabditidae</taxon>
        <taxon>Peloderinae</taxon>
        <taxon>Caenorhabditis</taxon>
    </lineage>
</organism>
<feature type="transmembrane region" description="Helical" evidence="1">
    <location>
        <begin position="274"/>
        <end position="295"/>
    </location>
</feature>
<dbReference type="EMBL" id="DS268428">
    <property type="protein sequence ID" value="EFO94512.1"/>
    <property type="molecule type" value="Genomic_DNA"/>
</dbReference>
<feature type="transmembrane region" description="Helical" evidence="1">
    <location>
        <begin position="32"/>
        <end position="55"/>
    </location>
</feature>
<sequence length="333" mass="37329">MCNIGKLRITGGSWFSDNELQALRIYFSSTSFIFQVYVPVLQSSAGVLPIALFGASNIINSEKFVLSHLLDSVCVLLPAITIFIGCAIIVKMGTTCEFGFRRVLVTGILNLEIKRNIVKWALNYSLFCNTELSDSRNQDMVALILHFRSVEKCQKFVEGVTDIYTEQGLFAQKLEDLEGLKGLETSRKVNPVHSCNSSTSFKNGYKKGEKSIISRVIETVLLRQVNARKLVVRLFRWKIDWNLVFNAMVLLSSTASLFSTYVSTDFASKTLQHGYFFGIAYGIIGSVMGIFARLWKGDADKPTMVGVIVVPERIEGSNDIQWILHIRNSSTYN</sequence>
<keyword evidence="1" id="KW-0812">Transmembrane</keyword>
<evidence type="ECO:0000256" key="1">
    <source>
        <dbReference type="SAM" id="Phobius"/>
    </source>
</evidence>
<dbReference type="HOGENOM" id="CLU_834811_0_0_1"/>
<evidence type="ECO:0000313" key="3">
    <source>
        <dbReference type="Proteomes" id="UP000008281"/>
    </source>
</evidence>
<dbReference type="Proteomes" id="UP000008281">
    <property type="component" value="Unassembled WGS sequence"/>
</dbReference>
<gene>
    <name evidence="2" type="ORF">CRE_13421</name>
</gene>
<keyword evidence="1" id="KW-1133">Transmembrane helix</keyword>
<evidence type="ECO:0000313" key="2">
    <source>
        <dbReference type="EMBL" id="EFO94512.1"/>
    </source>
</evidence>
<reference evidence="2" key="1">
    <citation type="submission" date="2007-07" db="EMBL/GenBank/DDBJ databases">
        <title>PCAP assembly of the Caenorhabditis remanei genome.</title>
        <authorList>
            <consortium name="The Caenorhabditis remanei Sequencing Consortium"/>
            <person name="Wilson R.K."/>
        </authorList>
    </citation>
    <scope>NUCLEOTIDE SEQUENCE [LARGE SCALE GENOMIC DNA]</scope>
    <source>
        <strain evidence="2">PB4641</strain>
    </source>
</reference>
<keyword evidence="1" id="KW-0472">Membrane</keyword>
<dbReference type="AlphaFoldDB" id="E3M893"/>
<feature type="transmembrane region" description="Helical" evidence="1">
    <location>
        <begin position="243"/>
        <end position="262"/>
    </location>
</feature>
<keyword evidence="3" id="KW-1185">Reference proteome</keyword>
<feature type="transmembrane region" description="Helical" evidence="1">
    <location>
        <begin position="75"/>
        <end position="94"/>
    </location>
</feature>
<accession>E3M893</accession>
<dbReference type="InParanoid" id="E3M893"/>